<accession>A0AA47NSJ9</accession>
<gene>
    <name evidence="2" type="ORF">N1851_026944</name>
</gene>
<dbReference type="GO" id="GO:0003677">
    <property type="term" value="F:DNA binding"/>
    <property type="evidence" value="ECO:0007669"/>
    <property type="project" value="UniProtKB-KW"/>
</dbReference>
<dbReference type="EMBL" id="JAOPHQ010005123">
    <property type="protein sequence ID" value="KAK0136861.1"/>
    <property type="molecule type" value="Genomic_DNA"/>
</dbReference>
<name>A0AA47NSJ9_MERPO</name>
<dbReference type="SUPFAM" id="SSF47823">
    <property type="entry name" value="lambda integrase-like, N-terminal domain"/>
    <property type="match status" value="1"/>
</dbReference>
<reference evidence="2" key="1">
    <citation type="journal article" date="2023" name="Front. Mar. Sci.">
        <title>A new Merluccius polli reference genome to investigate the effects of global change in West African waters.</title>
        <authorList>
            <person name="Mateo J.L."/>
            <person name="Blanco-Fernandez C."/>
            <person name="Garcia-Vazquez E."/>
            <person name="Machado-Schiaffino G."/>
        </authorList>
    </citation>
    <scope>NUCLEOTIDE SEQUENCE</scope>
    <source>
        <strain evidence="2">C29</strain>
        <tissue evidence="2">Fin</tissue>
    </source>
</reference>
<sequence>MAYSYRWEVFSTWCGTHRVDLYSATTQDILLFLQGQLDAGKSAVTRRGMVAAIKAVRGGEHALNEASCSLILQFLKGAWRLTVHRTRATIPSWDLEVILDALRRPPFEPLGAADLKWLSLKTVFLLAITSTRRVSELQALLVHSDCCRFSPDGSSVVFRPNPAFLPKVFSEFHLSQSVELWSLSSSGGDGETEQHQSVLCPVRALTEYIRHTQAARKTGSSSSVLMPVAWVDPCQSLDCPTGSWT</sequence>
<evidence type="ECO:0000313" key="3">
    <source>
        <dbReference type="Proteomes" id="UP001174136"/>
    </source>
</evidence>
<evidence type="ECO:0000256" key="1">
    <source>
        <dbReference type="ARBA" id="ARBA00023125"/>
    </source>
</evidence>
<dbReference type="Gene3D" id="1.10.150.130">
    <property type="match status" value="1"/>
</dbReference>
<keyword evidence="1" id="KW-0238">DNA-binding</keyword>
<dbReference type="Proteomes" id="UP001174136">
    <property type="component" value="Unassembled WGS sequence"/>
</dbReference>
<comment type="caution">
    <text evidence="2">The sequence shown here is derived from an EMBL/GenBank/DDBJ whole genome shotgun (WGS) entry which is preliminary data.</text>
</comment>
<dbReference type="AlphaFoldDB" id="A0AA47NSJ9"/>
<organism evidence="2 3">
    <name type="scientific">Merluccius polli</name>
    <name type="common">Benguela hake</name>
    <name type="synonym">Merluccius cadenati</name>
    <dbReference type="NCBI Taxonomy" id="89951"/>
    <lineage>
        <taxon>Eukaryota</taxon>
        <taxon>Metazoa</taxon>
        <taxon>Chordata</taxon>
        <taxon>Craniata</taxon>
        <taxon>Vertebrata</taxon>
        <taxon>Euteleostomi</taxon>
        <taxon>Actinopterygii</taxon>
        <taxon>Neopterygii</taxon>
        <taxon>Teleostei</taxon>
        <taxon>Neoteleostei</taxon>
        <taxon>Acanthomorphata</taxon>
        <taxon>Zeiogadaria</taxon>
        <taxon>Gadariae</taxon>
        <taxon>Gadiformes</taxon>
        <taxon>Gadoidei</taxon>
        <taxon>Merlucciidae</taxon>
        <taxon>Merluccius</taxon>
    </lineage>
</organism>
<dbReference type="PANTHER" id="PTHR35617:SF3">
    <property type="entry name" value="CORE-BINDING (CB) DOMAIN-CONTAINING PROTEIN"/>
    <property type="match status" value="1"/>
</dbReference>
<dbReference type="PANTHER" id="PTHR35617">
    <property type="entry name" value="PHAGE_INTEGRASE DOMAIN-CONTAINING PROTEIN"/>
    <property type="match status" value="1"/>
</dbReference>
<dbReference type="InterPro" id="IPR010998">
    <property type="entry name" value="Integrase_recombinase_N"/>
</dbReference>
<evidence type="ECO:0000313" key="2">
    <source>
        <dbReference type="EMBL" id="KAK0136861.1"/>
    </source>
</evidence>
<protein>
    <submittedName>
        <fullName evidence="2">Uncharacterized protein</fullName>
    </submittedName>
</protein>
<keyword evidence="3" id="KW-1185">Reference proteome</keyword>
<proteinExistence type="predicted"/>